<evidence type="ECO:0000313" key="2">
    <source>
        <dbReference type="Proteomes" id="UP001626549"/>
    </source>
</evidence>
<dbReference type="RefSeq" id="WP_407328814.1">
    <property type="nucleotide sequence ID" value="NZ_CP136865.1"/>
</dbReference>
<name>A0ABZ0IE14_9GAMM</name>
<sequence>MQTLQPQQEELSMITCSYAPDFNRCERLCLSVDRWVSEEIIHWLVVPKRDIALFKALSNSRRNVVAVEDAVPGRFRQLPASNKWWLDNRGWPVRGWVMQQVTKLSANFVTDAELIIFADSDLQFVKPFSRDDVLNNGQLRLHRIAGAKDSGEHLQWHHKAAELIGEQKQYFGHDYIGQLITWRRSNLEGLQQHLEQQHGRPWYRGVARAFKVSEYILYGAYVDATVGIDNSGHFACDQDLVHCCWFREDADALADGTEALRDHAFAVLLQSNLGLSDQEELQIIRGLDASSSRPQEGLSS</sequence>
<dbReference type="Proteomes" id="UP001626549">
    <property type="component" value="Chromosome"/>
</dbReference>
<proteinExistence type="predicted"/>
<dbReference type="InterPro" id="IPR045499">
    <property type="entry name" value="DUF6492"/>
</dbReference>
<evidence type="ECO:0000313" key="1">
    <source>
        <dbReference type="EMBL" id="WOJ97792.1"/>
    </source>
</evidence>
<keyword evidence="2" id="KW-1185">Reference proteome</keyword>
<accession>A0ABZ0IE14</accession>
<reference evidence="1 2" key="1">
    <citation type="submission" date="2023-10" db="EMBL/GenBank/DDBJ databases">
        <title>Two novel species belonging to the OM43/NOR5 clade.</title>
        <authorList>
            <person name="Park M."/>
        </authorList>
    </citation>
    <scope>NUCLEOTIDE SEQUENCE [LARGE SCALE GENOMIC DNA]</scope>
    <source>
        <strain evidence="1 2">IMCC45268</strain>
    </source>
</reference>
<protein>
    <submittedName>
        <fullName evidence="1">DUF6492 family protein</fullName>
    </submittedName>
</protein>
<dbReference type="EMBL" id="CP136865">
    <property type="protein sequence ID" value="WOJ97792.1"/>
    <property type="molecule type" value="Genomic_DNA"/>
</dbReference>
<organism evidence="1 2">
    <name type="scientific">Congregibacter brevis</name>
    <dbReference type="NCBI Taxonomy" id="3081201"/>
    <lineage>
        <taxon>Bacteria</taxon>
        <taxon>Pseudomonadati</taxon>
        <taxon>Pseudomonadota</taxon>
        <taxon>Gammaproteobacteria</taxon>
        <taxon>Cellvibrionales</taxon>
        <taxon>Halieaceae</taxon>
        <taxon>Congregibacter</taxon>
    </lineage>
</organism>
<dbReference type="Pfam" id="PF20102">
    <property type="entry name" value="DUF6492"/>
    <property type="match status" value="1"/>
</dbReference>
<gene>
    <name evidence="1" type="ORF">R0137_04250</name>
</gene>